<organism evidence="2 3">
    <name type="scientific">Chitinophaga fulva</name>
    <dbReference type="NCBI Taxonomy" id="2728842"/>
    <lineage>
        <taxon>Bacteria</taxon>
        <taxon>Pseudomonadati</taxon>
        <taxon>Bacteroidota</taxon>
        <taxon>Chitinophagia</taxon>
        <taxon>Chitinophagales</taxon>
        <taxon>Chitinophagaceae</taxon>
        <taxon>Chitinophaga</taxon>
    </lineage>
</organism>
<reference evidence="2 3" key="1">
    <citation type="submission" date="2020-04" db="EMBL/GenBank/DDBJ databases">
        <title>Chitinophaga sp. G-6-1-13 sp. nov., isolated from soil.</title>
        <authorList>
            <person name="Dahal R.H."/>
            <person name="Chaudhary D.K."/>
        </authorList>
    </citation>
    <scope>NUCLEOTIDE SEQUENCE [LARGE SCALE GENOMIC DNA]</scope>
    <source>
        <strain evidence="2 3">G-6-1-13</strain>
    </source>
</reference>
<evidence type="ECO:0000313" key="3">
    <source>
        <dbReference type="Proteomes" id="UP000583266"/>
    </source>
</evidence>
<dbReference type="Proteomes" id="UP000583266">
    <property type="component" value="Unassembled WGS sequence"/>
</dbReference>
<name>A0A848GTB1_9BACT</name>
<gene>
    <name evidence="2" type="ORF">HHL17_26220</name>
</gene>
<sequence>MGSSTIQKPLIDSTHQVLVKLADTATKADTTTHGAVEHMLKYINKTTGVDANTTFTIIVTFIIFGFGLLATWIVSFIGAANARKSYKKSVNLLLFNFAQECKKNHDLMTKSLENVSIVQKHAVGFQLKVIAHLYFLEKIDYSVFLKHYVRCCNKSLKTKAVTEVFQIIGSIKEMEEGALKNMENFTDLLNKRQEDYLTSLFEIERFFERNFLTLKVVDYAVKQECITIYNNWRTLRHDTFIANSFNNLIVPLKVALDKFPNEKNLDSLYIMVDNCYRAYPDLQHVDRLIKSNFQPLAQLSYHAYRKTKVILKIFGYKKYKA</sequence>
<keyword evidence="1" id="KW-0472">Membrane</keyword>
<evidence type="ECO:0000256" key="1">
    <source>
        <dbReference type="SAM" id="Phobius"/>
    </source>
</evidence>
<keyword evidence="1" id="KW-0812">Transmembrane</keyword>
<dbReference type="RefSeq" id="WP_169227804.1">
    <property type="nucleotide sequence ID" value="NZ_JABBGC010000003.1"/>
</dbReference>
<dbReference type="AlphaFoldDB" id="A0A848GTB1"/>
<protein>
    <submittedName>
        <fullName evidence="2">Uncharacterized protein</fullName>
    </submittedName>
</protein>
<feature type="transmembrane region" description="Helical" evidence="1">
    <location>
        <begin position="55"/>
        <end position="79"/>
    </location>
</feature>
<keyword evidence="1" id="KW-1133">Transmembrane helix</keyword>
<dbReference type="EMBL" id="JABBGC010000003">
    <property type="protein sequence ID" value="NML40721.1"/>
    <property type="molecule type" value="Genomic_DNA"/>
</dbReference>
<accession>A0A848GTB1</accession>
<keyword evidence="3" id="KW-1185">Reference proteome</keyword>
<evidence type="ECO:0000313" key="2">
    <source>
        <dbReference type="EMBL" id="NML40721.1"/>
    </source>
</evidence>
<proteinExistence type="predicted"/>
<comment type="caution">
    <text evidence="2">The sequence shown here is derived from an EMBL/GenBank/DDBJ whole genome shotgun (WGS) entry which is preliminary data.</text>
</comment>